<evidence type="ECO:0000256" key="1">
    <source>
        <dbReference type="SAM" id="SignalP"/>
    </source>
</evidence>
<sequence>MKLNKLLMAASIASLAFASCESEFTKDAELNVNVMTNESVNFDGQTITAKKRTPVEFLFSGNPDFLTFFSGENGKKYEYRERTTVDESEIESSTLKFTLTPQYGNPAGILTMYVSSSFPGIEKGNFTSDSILVEQHSWEVLIPPTDFPTTLKSKTYEIDMKSYIGKRIAIAICYKGQNKNVAQSKFTFSNMQIVNSMSNGQKTVFAAGSFGFTPVNMLNRHNLPDQKSMTANRAYGTVTNNTSGIWNAKDWNTFFIHSSNANTALKYSWLVSNLFVVNACSPDFGTGIKNVTQSLNSYRYAYNEPGTYTATFVGTNGNYKQEKSVIREYKVVVTE</sequence>
<feature type="signal peptide" evidence="1">
    <location>
        <begin position="1"/>
        <end position="18"/>
    </location>
</feature>
<dbReference type="PATRIC" id="fig|693979.3.peg.619"/>
<reference evidence="3 4" key="2">
    <citation type="journal article" date="2011" name="Stand. Genomic Sci.">
        <title>Complete genome sequence of Bacteroides helcogenes type strain (P 36-108).</title>
        <authorList>
            <person name="Pati A."/>
            <person name="Gronow S."/>
            <person name="Zeytun A."/>
            <person name="Lapidus A."/>
            <person name="Nolan M."/>
            <person name="Hammon N."/>
            <person name="Deshpande S."/>
            <person name="Cheng J.F."/>
            <person name="Tapia R."/>
            <person name="Han C."/>
            <person name="Goodwin L."/>
            <person name="Pitluck S."/>
            <person name="Liolios K."/>
            <person name="Pagani I."/>
            <person name="Ivanova N."/>
            <person name="Mavromatis K."/>
            <person name="Chen A."/>
            <person name="Palaniappan K."/>
            <person name="Land M."/>
            <person name="Hauser L."/>
            <person name="Chang Y.J."/>
            <person name="Jeffries C.D."/>
            <person name="Detter J.C."/>
            <person name="Brambilla E."/>
            <person name="Rohde M."/>
            <person name="Goker M."/>
            <person name="Woyke T."/>
            <person name="Bristow J."/>
            <person name="Eisen J.A."/>
            <person name="Markowitz V."/>
            <person name="Hugenholtz P."/>
            <person name="Kyrpides N.C."/>
            <person name="Klenk H.P."/>
            <person name="Lucas S."/>
        </authorList>
    </citation>
    <scope>NUCLEOTIDE SEQUENCE [LARGE SCALE GENOMIC DNA]</scope>
    <source>
        <strain evidence="4">ATCC 35417 / DSM 20613 / JCM 6297 / CCUG 15421 / P 36-108</strain>
    </source>
</reference>
<reference key="1">
    <citation type="submission" date="2010-11" db="EMBL/GenBank/DDBJ databases">
        <title>The complete genome of Bacteroides helcogenes P 36-108.</title>
        <authorList>
            <consortium name="US DOE Joint Genome Institute (JGI-PGF)"/>
            <person name="Lucas S."/>
            <person name="Copeland A."/>
            <person name="Lapidus A."/>
            <person name="Bruce D."/>
            <person name="Goodwin L."/>
            <person name="Pitluck S."/>
            <person name="Kyrpides N."/>
            <person name="Mavromatis K."/>
            <person name="Ivanova N."/>
            <person name="Zeytun A."/>
            <person name="Brettin T."/>
            <person name="Detter J.C."/>
            <person name="Tapia R."/>
            <person name="Han C."/>
            <person name="Land M."/>
            <person name="Hauser L."/>
            <person name="Markowitz V."/>
            <person name="Cheng J.-F."/>
            <person name="Hugenholtz P."/>
            <person name="Woyke T."/>
            <person name="Wu D."/>
            <person name="Gronow S."/>
            <person name="Wellnitz S."/>
            <person name="Brambilla E."/>
            <person name="Klenk H.-P."/>
            <person name="Eisen J.A."/>
        </authorList>
    </citation>
    <scope>NUCLEOTIDE SEQUENCE</scope>
    <source>
        <strain>P 36-108</strain>
    </source>
</reference>
<dbReference type="PROSITE" id="PS51257">
    <property type="entry name" value="PROKAR_LIPOPROTEIN"/>
    <property type="match status" value="1"/>
</dbReference>
<dbReference type="OrthoDB" id="1082472at2"/>
<dbReference type="STRING" id="693979.Bache_0580"/>
<feature type="chain" id="PRO_5003211201" description="DUF5017 domain-containing protein" evidence="1">
    <location>
        <begin position="19"/>
        <end position="335"/>
    </location>
</feature>
<keyword evidence="4" id="KW-1185">Reference proteome</keyword>
<organism evidence="3 4">
    <name type="scientific">Bacteroides helcogenes (strain ATCC 35417 / DSM 20613 / JCM 6297 / CCUG 15421 / P 36-108)</name>
    <dbReference type="NCBI Taxonomy" id="693979"/>
    <lineage>
        <taxon>Bacteria</taxon>
        <taxon>Pseudomonadati</taxon>
        <taxon>Bacteroidota</taxon>
        <taxon>Bacteroidia</taxon>
        <taxon>Bacteroidales</taxon>
        <taxon>Bacteroidaceae</taxon>
        <taxon>Bacteroides</taxon>
    </lineage>
</organism>
<proteinExistence type="predicted"/>
<dbReference type="EMBL" id="CP002352">
    <property type="protein sequence ID" value="ADV42605.1"/>
    <property type="molecule type" value="Genomic_DNA"/>
</dbReference>
<dbReference type="eggNOG" id="ENOG50331V3">
    <property type="taxonomic scope" value="Bacteria"/>
</dbReference>
<keyword evidence="1" id="KW-0732">Signal</keyword>
<name>E6SWK7_BACT6</name>
<evidence type="ECO:0000313" key="3">
    <source>
        <dbReference type="EMBL" id="ADV42605.1"/>
    </source>
</evidence>
<dbReference type="KEGG" id="bhl:Bache_0580"/>
<evidence type="ECO:0000313" key="4">
    <source>
        <dbReference type="Proteomes" id="UP000008630"/>
    </source>
</evidence>
<dbReference type="HOGENOM" id="CLU_066814_1_0_10"/>
<dbReference type="Pfam" id="PF16409">
    <property type="entry name" value="DUF5017"/>
    <property type="match status" value="1"/>
</dbReference>
<feature type="domain" description="DUF5017" evidence="2">
    <location>
        <begin position="38"/>
        <end position="205"/>
    </location>
</feature>
<dbReference type="Proteomes" id="UP000008630">
    <property type="component" value="Chromosome"/>
</dbReference>
<dbReference type="RefSeq" id="WP_013546220.1">
    <property type="nucleotide sequence ID" value="NC_014933.1"/>
</dbReference>
<evidence type="ECO:0000259" key="2">
    <source>
        <dbReference type="Pfam" id="PF16409"/>
    </source>
</evidence>
<protein>
    <recommendedName>
        <fullName evidence="2">DUF5017 domain-containing protein</fullName>
    </recommendedName>
</protein>
<dbReference type="AlphaFoldDB" id="E6SWK7"/>
<gene>
    <name evidence="3" type="ordered locus">Bache_0580</name>
</gene>
<dbReference type="InterPro" id="IPR032185">
    <property type="entry name" value="DUF5017"/>
</dbReference>
<accession>E6SWK7</accession>